<evidence type="ECO:0000259" key="6">
    <source>
        <dbReference type="PROSITE" id="PS50893"/>
    </source>
</evidence>
<dbReference type="Pfam" id="PF00571">
    <property type="entry name" value="CBS"/>
    <property type="match status" value="1"/>
</dbReference>
<dbReference type="InterPro" id="IPR000644">
    <property type="entry name" value="CBS_dom"/>
</dbReference>
<reference evidence="8" key="1">
    <citation type="journal article" date="2015" name="Nature">
        <title>Complex archaea that bridge the gap between prokaryotes and eukaryotes.</title>
        <authorList>
            <person name="Spang A."/>
            <person name="Saw J.H."/>
            <person name="Jorgensen S.L."/>
            <person name="Zaremba-Niedzwiedzka K."/>
            <person name="Martijn J."/>
            <person name="Lind A.E."/>
            <person name="van Eijk R."/>
            <person name="Schleper C."/>
            <person name="Guy L."/>
            <person name="Ettema T.J."/>
        </authorList>
    </citation>
    <scope>NUCLEOTIDE SEQUENCE</scope>
</reference>
<evidence type="ECO:0000313" key="8">
    <source>
        <dbReference type="EMBL" id="KKK87029.1"/>
    </source>
</evidence>
<sequence length="358" mass="40046">SKLTAVNEISFRVEEGEICVLIGPSGCGKTTIIKMINRMLEPTSGEIYIQGKNIEESKPEILRRNIGYVIQNIGLFPHMTVAENIGVVPRLLGWSKNSITARTEELLDLLGLDPDEYSDKYPGKLSGGEAQRIGVARALAADPPLLLMDEPFGAVDPLNRERLQIEFLKIQRKLKKTVIFVTHDLDEAIRLADTIVLLKEGSIIQKDTPENMLAHPKNRFVKNFVGTDRALKRLARFTVADYLSKAEGLCIEKNISQCIKNKRDKLQNRFLWITDRQGRLMGWLDIEAFLAQDDIEEALTRVNPAEIALGADFTLKEALARMLSQGVSAIPVIDNADRLIGEINLSTIEKITQEGYPK</sequence>
<dbReference type="PROSITE" id="PS51371">
    <property type="entry name" value="CBS"/>
    <property type="match status" value="1"/>
</dbReference>
<dbReference type="EMBL" id="LAZR01050587">
    <property type="protein sequence ID" value="KKK87029.1"/>
    <property type="molecule type" value="Genomic_DNA"/>
</dbReference>
<comment type="caution">
    <text evidence="8">The sequence shown here is derived from an EMBL/GenBank/DDBJ whole genome shotgun (WGS) entry which is preliminary data.</text>
</comment>
<dbReference type="PROSITE" id="PS00211">
    <property type="entry name" value="ABC_TRANSPORTER_1"/>
    <property type="match status" value="1"/>
</dbReference>
<dbReference type="PROSITE" id="PS50893">
    <property type="entry name" value="ABC_TRANSPORTER_2"/>
    <property type="match status" value="1"/>
</dbReference>
<dbReference type="PANTHER" id="PTHR43117">
    <property type="entry name" value="OSMOPROTECTANT IMPORT ATP-BINDING PROTEIN OSMV"/>
    <property type="match status" value="1"/>
</dbReference>
<dbReference type="GO" id="GO:0016887">
    <property type="term" value="F:ATP hydrolysis activity"/>
    <property type="evidence" value="ECO:0007669"/>
    <property type="project" value="InterPro"/>
</dbReference>
<dbReference type="GO" id="GO:0031460">
    <property type="term" value="P:glycine betaine transport"/>
    <property type="evidence" value="ECO:0007669"/>
    <property type="project" value="InterPro"/>
</dbReference>
<feature type="non-terminal residue" evidence="8">
    <location>
        <position position="1"/>
    </location>
</feature>
<dbReference type="InterPro" id="IPR027417">
    <property type="entry name" value="P-loop_NTPase"/>
</dbReference>
<keyword evidence="3" id="KW-0677">Repeat</keyword>
<feature type="domain" description="ABC transporter" evidence="6">
    <location>
        <begin position="1"/>
        <end position="225"/>
    </location>
</feature>
<gene>
    <name evidence="8" type="ORF">LCGC14_2757340</name>
</gene>
<dbReference type="Gene3D" id="3.10.580.10">
    <property type="entry name" value="CBS-domain"/>
    <property type="match status" value="1"/>
</dbReference>
<dbReference type="InterPro" id="IPR017871">
    <property type="entry name" value="ABC_transporter-like_CS"/>
</dbReference>
<feature type="domain" description="CBS" evidence="7">
    <location>
        <begin position="299"/>
        <end position="358"/>
    </location>
</feature>
<dbReference type="Pfam" id="PF00005">
    <property type="entry name" value="ABC_tran"/>
    <property type="match status" value="1"/>
</dbReference>
<evidence type="ECO:0008006" key="9">
    <source>
        <dbReference type="Google" id="ProtNLM"/>
    </source>
</evidence>
<dbReference type="FunFam" id="3.40.50.300:FF:000425">
    <property type="entry name" value="Probable ABC transporter, ATP-binding subunit"/>
    <property type="match status" value="1"/>
</dbReference>
<dbReference type="SUPFAM" id="SSF52540">
    <property type="entry name" value="P-loop containing nucleoside triphosphate hydrolases"/>
    <property type="match status" value="1"/>
</dbReference>
<protein>
    <recommendedName>
        <fullName evidence="9">ABC transporter domain-containing protein</fullName>
    </recommendedName>
</protein>
<evidence type="ECO:0000256" key="2">
    <source>
        <dbReference type="ARBA" id="ARBA00022448"/>
    </source>
</evidence>
<dbReference type="Gene3D" id="3.40.50.300">
    <property type="entry name" value="P-loop containing nucleotide triphosphate hydrolases"/>
    <property type="match status" value="1"/>
</dbReference>
<dbReference type="NCBIfam" id="TIGR01186">
    <property type="entry name" value="proV"/>
    <property type="match status" value="1"/>
</dbReference>
<keyword evidence="2" id="KW-0813">Transport</keyword>
<keyword evidence="5" id="KW-0067">ATP-binding</keyword>
<keyword evidence="4" id="KW-0547">Nucleotide-binding</keyword>
<evidence type="ECO:0000256" key="1">
    <source>
        <dbReference type="ARBA" id="ARBA00005417"/>
    </source>
</evidence>
<dbReference type="InterPro" id="IPR003439">
    <property type="entry name" value="ABC_transporter-like_ATP-bd"/>
</dbReference>
<dbReference type="InterPro" id="IPR005892">
    <property type="entry name" value="Gly-betaine_transp_ATP-bd"/>
</dbReference>
<evidence type="ECO:0000256" key="4">
    <source>
        <dbReference type="ARBA" id="ARBA00022741"/>
    </source>
</evidence>
<accession>A0A0F9B8L2</accession>
<dbReference type="SUPFAM" id="SSF54631">
    <property type="entry name" value="CBS-domain pair"/>
    <property type="match status" value="1"/>
</dbReference>
<proteinExistence type="inferred from homology"/>
<evidence type="ECO:0000256" key="3">
    <source>
        <dbReference type="ARBA" id="ARBA00022737"/>
    </source>
</evidence>
<evidence type="ECO:0000256" key="5">
    <source>
        <dbReference type="ARBA" id="ARBA00022840"/>
    </source>
</evidence>
<name>A0A0F9B8L2_9ZZZZ</name>
<dbReference type="PANTHER" id="PTHR43117:SF4">
    <property type="entry name" value="OSMOPROTECTANT IMPORT ATP-BINDING PROTEIN OSMV"/>
    <property type="match status" value="1"/>
</dbReference>
<comment type="similarity">
    <text evidence="1">Belongs to the ABC transporter superfamily.</text>
</comment>
<dbReference type="SMART" id="SM00382">
    <property type="entry name" value="AAA"/>
    <property type="match status" value="1"/>
</dbReference>
<dbReference type="GO" id="GO:0016020">
    <property type="term" value="C:membrane"/>
    <property type="evidence" value="ECO:0007669"/>
    <property type="project" value="InterPro"/>
</dbReference>
<dbReference type="AlphaFoldDB" id="A0A0F9B8L2"/>
<dbReference type="InterPro" id="IPR046342">
    <property type="entry name" value="CBS_dom_sf"/>
</dbReference>
<dbReference type="InterPro" id="IPR003593">
    <property type="entry name" value="AAA+_ATPase"/>
</dbReference>
<dbReference type="GO" id="GO:0005524">
    <property type="term" value="F:ATP binding"/>
    <property type="evidence" value="ECO:0007669"/>
    <property type="project" value="UniProtKB-KW"/>
</dbReference>
<organism evidence="8">
    <name type="scientific">marine sediment metagenome</name>
    <dbReference type="NCBI Taxonomy" id="412755"/>
    <lineage>
        <taxon>unclassified sequences</taxon>
        <taxon>metagenomes</taxon>
        <taxon>ecological metagenomes</taxon>
    </lineage>
</organism>
<evidence type="ECO:0000259" key="7">
    <source>
        <dbReference type="PROSITE" id="PS51371"/>
    </source>
</evidence>